<reference evidence="8 9" key="1">
    <citation type="submission" date="2020-07" db="EMBL/GenBank/DDBJ databases">
        <title>Sequencing the genomes of 1000 actinobacteria strains.</title>
        <authorList>
            <person name="Klenk H.-P."/>
        </authorList>
    </citation>
    <scope>NUCLEOTIDE SEQUENCE [LARGE SCALE GENOMIC DNA]</scope>
    <source>
        <strain evidence="8 9">CXB654</strain>
    </source>
</reference>
<feature type="transmembrane region" description="Helical" evidence="6">
    <location>
        <begin position="227"/>
        <end position="246"/>
    </location>
</feature>
<sequence>MTPETVAAVIGIGVAGGIGLVIVGCLGQVTAPPRPGEAGDPAGPAPDRRSARPSRITVGALAGVLAGALAWMVTGWPVLLPALPLAVLGLPFLLGGEREARERVDRLAAIEEWVRGLAGRLTAGATLEQALEAGAAGVPAPIRPELQRLAARLRQGQTTPVALRALADELAGFTGDQVVAQLLLAHRRRGPGVAEALGQLAEWVAEEVAALRAVEAERARPRSRVRAVTVVAFGAFAVLAMTGGYMEPYATASGQLVLAVVLCASAGALVWMRRITATPPEPRLFDAPVPQSDATAVLR</sequence>
<keyword evidence="5 6" id="KW-0472">Membrane</keyword>
<evidence type="ECO:0000256" key="2">
    <source>
        <dbReference type="ARBA" id="ARBA00022475"/>
    </source>
</evidence>
<evidence type="ECO:0000256" key="3">
    <source>
        <dbReference type="ARBA" id="ARBA00022692"/>
    </source>
</evidence>
<feature type="transmembrane region" description="Helical" evidence="6">
    <location>
        <begin position="79"/>
        <end position="96"/>
    </location>
</feature>
<feature type="domain" description="Type II secretion system protein GspF" evidence="7">
    <location>
        <begin position="115"/>
        <end position="239"/>
    </location>
</feature>
<keyword evidence="2" id="KW-1003">Cell membrane</keyword>
<dbReference type="PANTHER" id="PTHR35007:SF3">
    <property type="entry name" value="POSSIBLE CONSERVED ALANINE RICH MEMBRANE PROTEIN"/>
    <property type="match status" value="1"/>
</dbReference>
<accession>A0A852U9P7</accession>
<evidence type="ECO:0000256" key="5">
    <source>
        <dbReference type="ARBA" id="ARBA00023136"/>
    </source>
</evidence>
<dbReference type="Pfam" id="PF00482">
    <property type="entry name" value="T2SSF"/>
    <property type="match status" value="1"/>
</dbReference>
<proteinExistence type="predicted"/>
<feature type="transmembrane region" description="Helical" evidence="6">
    <location>
        <begin position="6"/>
        <end position="26"/>
    </location>
</feature>
<evidence type="ECO:0000313" key="8">
    <source>
        <dbReference type="EMBL" id="NYE50834.1"/>
    </source>
</evidence>
<dbReference type="RefSeq" id="WP_246334538.1">
    <property type="nucleotide sequence ID" value="NZ_BAAAYY010000005.1"/>
</dbReference>
<comment type="subcellular location">
    <subcellularLocation>
        <location evidence="1">Cell membrane</location>
        <topology evidence="1">Multi-pass membrane protein</topology>
    </subcellularLocation>
</comment>
<dbReference type="AlphaFoldDB" id="A0A852U9P7"/>
<evidence type="ECO:0000256" key="6">
    <source>
        <dbReference type="SAM" id="Phobius"/>
    </source>
</evidence>
<gene>
    <name evidence="8" type="ORF">HDA32_005954</name>
</gene>
<protein>
    <submittedName>
        <fullName evidence="8">Flp pilus assembly protein TadB</fullName>
    </submittedName>
</protein>
<evidence type="ECO:0000256" key="1">
    <source>
        <dbReference type="ARBA" id="ARBA00004651"/>
    </source>
</evidence>
<dbReference type="GO" id="GO:0005886">
    <property type="term" value="C:plasma membrane"/>
    <property type="evidence" value="ECO:0007669"/>
    <property type="project" value="UniProtKB-SubCell"/>
</dbReference>
<feature type="transmembrane region" description="Helical" evidence="6">
    <location>
        <begin position="252"/>
        <end position="272"/>
    </location>
</feature>
<name>A0A852U9P7_9ACTN</name>
<dbReference type="Proteomes" id="UP000589036">
    <property type="component" value="Unassembled WGS sequence"/>
</dbReference>
<keyword evidence="3 6" id="KW-0812">Transmembrane</keyword>
<comment type="caution">
    <text evidence="8">The sequence shown here is derived from an EMBL/GenBank/DDBJ whole genome shotgun (WGS) entry which is preliminary data.</text>
</comment>
<keyword evidence="9" id="KW-1185">Reference proteome</keyword>
<feature type="transmembrane region" description="Helical" evidence="6">
    <location>
        <begin position="56"/>
        <end position="73"/>
    </location>
</feature>
<dbReference type="PANTHER" id="PTHR35007">
    <property type="entry name" value="INTEGRAL MEMBRANE PROTEIN-RELATED"/>
    <property type="match status" value="1"/>
</dbReference>
<dbReference type="InterPro" id="IPR018076">
    <property type="entry name" value="T2SS_GspF_dom"/>
</dbReference>
<evidence type="ECO:0000313" key="9">
    <source>
        <dbReference type="Proteomes" id="UP000589036"/>
    </source>
</evidence>
<organism evidence="8 9">
    <name type="scientific">Spinactinospora alkalitolerans</name>
    <dbReference type="NCBI Taxonomy" id="687207"/>
    <lineage>
        <taxon>Bacteria</taxon>
        <taxon>Bacillati</taxon>
        <taxon>Actinomycetota</taxon>
        <taxon>Actinomycetes</taxon>
        <taxon>Streptosporangiales</taxon>
        <taxon>Nocardiopsidaceae</taxon>
        <taxon>Spinactinospora</taxon>
    </lineage>
</organism>
<evidence type="ECO:0000259" key="7">
    <source>
        <dbReference type="Pfam" id="PF00482"/>
    </source>
</evidence>
<dbReference type="EMBL" id="JACCCC010000001">
    <property type="protein sequence ID" value="NYE50834.1"/>
    <property type="molecule type" value="Genomic_DNA"/>
</dbReference>
<evidence type="ECO:0000256" key="4">
    <source>
        <dbReference type="ARBA" id="ARBA00022989"/>
    </source>
</evidence>
<keyword evidence="4 6" id="KW-1133">Transmembrane helix</keyword>